<evidence type="ECO:0000313" key="2">
    <source>
        <dbReference type="Proteomes" id="UP000034201"/>
    </source>
</evidence>
<proteinExistence type="predicted"/>
<name>A0A0G1Z068_9BACT</name>
<dbReference type="AlphaFoldDB" id="A0A0G1Z068"/>
<protein>
    <submittedName>
        <fullName evidence="1">Uncharacterized protein</fullName>
    </submittedName>
</protein>
<organism evidence="1 2">
    <name type="scientific">Candidatus Adlerbacteria bacterium GW2011_GWC1_50_9</name>
    <dbReference type="NCBI Taxonomy" id="1618608"/>
    <lineage>
        <taxon>Bacteria</taxon>
        <taxon>Candidatus Adleribacteriota</taxon>
    </lineage>
</organism>
<evidence type="ECO:0000313" key="1">
    <source>
        <dbReference type="EMBL" id="KKW20652.1"/>
    </source>
</evidence>
<sequence length="32" mass="3205">STDNVPVCTTGVTFQAGHGIDGQGAALYDLVP</sequence>
<feature type="non-terminal residue" evidence="1">
    <location>
        <position position="1"/>
    </location>
</feature>
<dbReference type="Proteomes" id="UP000034201">
    <property type="component" value="Unassembled WGS sequence"/>
</dbReference>
<comment type="caution">
    <text evidence="1">The sequence shown here is derived from an EMBL/GenBank/DDBJ whole genome shotgun (WGS) entry which is preliminary data.</text>
</comment>
<reference evidence="1 2" key="1">
    <citation type="journal article" date="2015" name="Nature">
        <title>rRNA introns, odd ribosomes, and small enigmatic genomes across a large radiation of phyla.</title>
        <authorList>
            <person name="Brown C.T."/>
            <person name="Hug L.A."/>
            <person name="Thomas B.C."/>
            <person name="Sharon I."/>
            <person name="Castelle C.J."/>
            <person name="Singh A."/>
            <person name="Wilkins M.J."/>
            <person name="Williams K.H."/>
            <person name="Banfield J.F."/>
        </authorList>
    </citation>
    <scope>NUCLEOTIDE SEQUENCE [LARGE SCALE GENOMIC DNA]</scope>
</reference>
<accession>A0A0G1Z068</accession>
<gene>
    <name evidence="1" type="ORF">UY61_C0026G0001</name>
</gene>
<dbReference type="EMBL" id="LCQQ01000026">
    <property type="protein sequence ID" value="KKW20652.1"/>
    <property type="molecule type" value="Genomic_DNA"/>
</dbReference>